<protein>
    <submittedName>
        <fullName evidence="14">Nonstructural polyprotein</fullName>
    </submittedName>
</protein>
<dbReference type="SUPFAM" id="SSF50494">
    <property type="entry name" value="Trypsin-like serine proteases"/>
    <property type="match status" value="1"/>
</dbReference>
<feature type="compositionally biased region" description="Basic and acidic residues" evidence="10">
    <location>
        <begin position="264"/>
        <end position="283"/>
    </location>
</feature>
<dbReference type="GO" id="GO:0003723">
    <property type="term" value="F:RNA binding"/>
    <property type="evidence" value="ECO:0007669"/>
    <property type="project" value="InterPro"/>
</dbReference>
<feature type="domain" description="SF3 helicase" evidence="12">
    <location>
        <begin position="847"/>
        <end position="1018"/>
    </location>
</feature>
<evidence type="ECO:0000256" key="4">
    <source>
        <dbReference type="ARBA" id="ARBA00022695"/>
    </source>
</evidence>
<name>A0A7T3R0K7_9VIRU</name>
<evidence type="ECO:0000256" key="6">
    <source>
        <dbReference type="ARBA" id="ARBA00022801"/>
    </source>
</evidence>
<dbReference type="Pfam" id="PF00910">
    <property type="entry name" value="RNA_helicase"/>
    <property type="match status" value="1"/>
</dbReference>
<dbReference type="InterPro" id="IPR007094">
    <property type="entry name" value="RNA-dir_pol_PSvirus"/>
</dbReference>
<dbReference type="InterPro" id="IPR043128">
    <property type="entry name" value="Rev_trsase/Diguanyl_cyclase"/>
</dbReference>
<keyword evidence="5" id="KW-0547">Nucleotide-binding</keyword>
<dbReference type="PROSITE" id="PS51874">
    <property type="entry name" value="PCV_3C_PRO"/>
    <property type="match status" value="1"/>
</dbReference>
<reference evidence="14" key="1">
    <citation type="journal article" date="2020" name="Viruses">
        <title>Soybean Thrips (Thysanoptera: Thripidae) Harbor Highly Diverse Populations of Arthropod, Fungal and Plant Viruses.</title>
        <authorList>
            <person name="Thekke-Veetil T."/>
            <person name="Lagos-Kutz D."/>
            <person name="McCoppin N.K."/>
            <person name="Hartman G.L."/>
            <person name="Ju H.K."/>
            <person name="Lim H.S."/>
            <person name="Domier L.L."/>
        </authorList>
    </citation>
    <scope>NUCLEOTIDE SEQUENCE</scope>
    <source>
        <strain evidence="14">STN1PV10</strain>
    </source>
</reference>
<evidence type="ECO:0000256" key="5">
    <source>
        <dbReference type="ARBA" id="ARBA00022741"/>
    </source>
</evidence>
<evidence type="ECO:0000259" key="13">
    <source>
        <dbReference type="PROSITE" id="PS51874"/>
    </source>
</evidence>
<dbReference type="InterPro" id="IPR024387">
    <property type="entry name" value="Pept_C3G_Picornavir"/>
</dbReference>
<keyword evidence="2" id="KW-0645">Protease</keyword>
<accession>A0A7T3R0K7</accession>
<dbReference type="SUPFAM" id="SSF52540">
    <property type="entry name" value="P-loop containing nucleoside triphosphate hydrolases"/>
    <property type="match status" value="1"/>
</dbReference>
<keyword evidence="4" id="KW-0548">Nucleotidyltransferase</keyword>
<evidence type="ECO:0000256" key="9">
    <source>
        <dbReference type="ARBA" id="ARBA00022953"/>
    </source>
</evidence>
<evidence type="ECO:0000259" key="12">
    <source>
        <dbReference type="PROSITE" id="PS51218"/>
    </source>
</evidence>
<evidence type="ECO:0000313" key="14">
    <source>
        <dbReference type="EMBL" id="QPZ88394.1"/>
    </source>
</evidence>
<keyword evidence="6" id="KW-0378">Hydrolase</keyword>
<dbReference type="Pfam" id="PF00680">
    <property type="entry name" value="RdRP_1"/>
    <property type="match status" value="1"/>
</dbReference>
<dbReference type="Gene3D" id="1.20.960.20">
    <property type="match status" value="1"/>
</dbReference>
<dbReference type="GO" id="GO:0039694">
    <property type="term" value="P:viral RNA genome replication"/>
    <property type="evidence" value="ECO:0007669"/>
    <property type="project" value="InterPro"/>
</dbReference>
<feature type="region of interest" description="Disordered" evidence="10">
    <location>
        <begin position="264"/>
        <end position="289"/>
    </location>
</feature>
<dbReference type="GO" id="GO:0003724">
    <property type="term" value="F:RNA helicase activity"/>
    <property type="evidence" value="ECO:0007669"/>
    <property type="project" value="InterPro"/>
</dbReference>
<keyword evidence="3" id="KW-0808">Transferase</keyword>
<dbReference type="CDD" id="cd23194">
    <property type="entry name" value="Dicistroviridae_RdRp"/>
    <property type="match status" value="1"/>
</dbReference>
<dbReference type="SUPFAM" id="SSF56672">
    <property type="entry name" value="DNA/RNA polymerases"/>
    <property type="match status" value="1"/>
</dbReference>
<proteinExistence type="predicted"/>
<dbReference type="GO" id="GO:0004197">
    <property type="term" value="F:cysteine-type endopeptidase activity"/>
    <property type="evidence" value="ECO:0007669"/>
    <property type="project" value="InterPro"/>
</dbReference>
<dbReference type="PROSITE" id="PS51218">
    <property type="entry name" value="SF3_HELICASE_2"/>
    <property type="match status" value="1"/>
</dbReference>
<keyword evidence="7" id="KW-0788">Thiol protease</keyword>
<dbReference type="InterPro" id="IPR009003">
    <property type="entry name" value="Peptidase_S1_PA"/>
</dbReference>
<feature type="compositionally biased region" description="Polar residues" evidence="10">
    <location>
        <begin position="1"/>
        <end position="10"/>
    </location>
</feature>
<dbReference type="Gene3D" id="2.40.10.10">
    <property type="entry name" value="Trypsin-like serine proteases"/>
    <property type="match status" value="1"/>
</dbReference>
<dbReference type="EMBL" id="MW023863">
    <property type="protein sequence ID" value="QPZ88394.1"/>
    <property type="molecule type" value="Genomic_RNA"/>
</dbReference>
<organism evidence="14">
    <name type="scientific">Soybean thrips picorna-like virus 10</name>
    <dbReference type="NCBI Taxonomy" id="2796571"/>
    <lineage>
        <taxon>Viruses</taxon>
        <taxon>Riboviria</taxon>
        <taxon>Orthornavirae</taxon>
        <taxon>Pisuviricota</taxon>
        <taxon>Pisoniviricetes</taxon>
        <taxon>Picornavirales</taxon>
    </lineage>
</organism>
<keyword evidence="9" id="KW-0693">Viral RNA replication</keyword>
<evidence type="ECO:0000256" key="3">
    <source>
        <dbReference type="ARBA" id="ARBA00022679"/>
    </source>
</evidence>
<dbReference type="PROSITE" id="PS50507">
    <property type="entry name" value="RDRP_SSRNA_POS"/>
    <property type="match status" value="1"/>
</dbReference>
<dbReference type="GO" id="GO:0003968">
    <property type="term" value="F:RNA-directed RNA polymerase activity"/>
    <property type="evidence" value="ECO:0007669"/>
    <property type="project" value="UniProtKB-KW"/>
</dbReference>
<keyword evidence="8" id="KW-0067">ATP-binding</keyword>
<evidence type="ECO:0000256" key="8">
    <source>
        <dbReference type="ARBA" id="ARBA00022840"/>
    </source>
</evidence>
<dbReference type="InterPro" id="IPR014759">
    <property type="entry name" value="Helicase_SF3_ssRNA_vir"/>
</dbReference>
<dbReference type="Gene3D" id="3.30.70.270">
    <property type="match status" value="1"/>
</dbReference>
<evidence type="ECO:0000256" key="2">
    <source>
        <dbReference type="ARBA" id="ARBA00022670"/>
    </source>
</evidence>
<feature type="domain" description="Peptidase C3" evidence="13">
    <location>
        <begin position="1301"/>
        <end position="1512"/>
    </location>
</feature>
<feature type="region of interest" description="Disordered" evidence="10">
    <location>
        <begin position="1251"/>
        <end position="1276"/>
    </location>
</feature>
<dbReference type="GO" id="GO:0005524">
    <property type="term" value="F:ATP binding"/>
    <property type="evidence" value="ECO:0007669"/>
    <property type="project" value="UniProtKB-KW"/>
</dbReference>
<dbReference type="InterPro" id="IPR000605">
    <property type="entry name" value="Helicase_SF3_ssDNA/RNA_vir"/>
</dbReference>
<dbReference type="Pfam" id="PF12381">
    <property type="entry name" value="Peptidase_C3G"/>
    <property type="match status" value="1"/>
</dbReference>
<dbReference type="InterPro" id="IPR027417">
    <property type="entry name" value="P-loop_NTPase"/>
</dbReference>
<dbReference type="InterPro" id="IPR001205">
    <property type="entry name" value="RNA-dir_pol_C"/>
</dbReference>
<dbReference type="InterPro" id="IPR044067">
    <property type="entry name" value="PCV_3C_PRO"/>
</dbReference>
<keyword evidence="1" id="KW-0696">RNA-directed RNA polymerase</keyword>
<evidence type="ECO:0000256" key="7">
    <source>
        <dbReference type="ARBA" id="ARBA00022807"/>
    </source>
</evidence>
<sequence>MNQNNITKLVTDNPDDETPRPTPLNSKTVEPILIKRVIPRMGNLTVSHETHNDTQLTLTRLVAKEQPLLQAAVTKLNTMIPQKKTGLTLDASTSVTSLGEIKGSTCKNNQVSNTQTGYYIRDAGTTVNTNVFRRFKNDISGSRQKTQVPKQNRQQTIRTLGNNDLDLSEKFKSVHTTDLMTPKGLAKYQAKRDKIRIIEDDTPQSIHDAPPQNKEKKIKVKKHVTFDIIDLPVRKVMTCHELALLSQELRRDEEKAAEEKKSLKMAAHQERLKEHQVRKERKDARKTRLAAKKQPLLQAAVNQTSTMTSSKNSGQTIVDNSEKALDETKGSTCGNSQDIEMVYGHMQIALGECESDEVVRAYYDCIRLHNLRQEQGSEYVHFTYGGVKTDVEFMRKVEMTTRALGVIKVEPPKEDLDALCEFITRAEDQEEELDDNFNFTQTTNEFNRRLNQRAIGHSIRRRIAVYPKRVFLDVVDAICLRNGVYTTVEQADGHVEFGPLEQAKTTVYNAVNFPNTLTDLSNTVKGAVRNVEVRIGDVTDNVNNLAARAQDTMSSIGSALMDGIVQMREMLENLAPTVLGVTTLGSTLIKMFKLIALTAMAQPKYRVATFLLEVVTNFSGEMANFIKSAVTAVHRWFSERMRTGQQQPAEDRGLDWMGEHEPELDLDIDAILHGPHYPVEQVAGHNEALNDLLPNMTPDVVAPIIGVASAGILAISFGLPTGSLDACVNYFGKRCAALKNITSYFDQAAPIFEDVYNWLYKLFCGPLVDENISAILNGYENWALDVLAGTKPEALMTDKLSTDAEAVMHVNSLYEQGVDFQKHLNSKRIAPGTYSQFNKLMRVVEQWKQMADRSTALNDSVRTPPFILYMFGTTGVGKSGLTSLLADDFNQVYGTGKKTANEMYVRKVEQVFWDRYEGQLTTIYDDFGQIVDTTGNANPEFMEIIRCANVSEYPLHMAELEKKSKTLFKSKFVILSSNTAPHCLQPKSIVSNDALKRRFDLTVEVKIKPEFTKELRDERNNMITMLDPTKTPDDLSAVYAFDIVDAVSGTKLETDLEYEQLIEKILKGAKTRFEHGDKFGAFIAARAANAARVERIKGHTQVGESEENADRVVGFIAKRETNFLEAEAARIAGLIKTHDEALGSVEVESKELKENIKSWPTWFGEQLKEFGKLKSLLAAVSLVLGAVGVWKLFKSNRAPREYLNGVRMNTEVAQVIRETSGNPNTLRPRTVTRETSGNPNTLKLRTVVKETSGNPNTLKPRTLVRETSGNPNTTQPRKVVREMRKGKEIIHNAIQEMARDQTAQDLITNKVLTNTYKITRVRDGERRALLNGVFVVDRVMLTARHLMTVLLDTDQLEIENIHGAVHTVPVSDLTFTGINARDGTEKDAMLIEFSNKINCHSTLLKHFATGTELVYTHAKVCMPTMRHYNGKLHLAILGNAKAIGKDIDIHMGDSVYQLREGYEYDLNTQRGDCGSLVIFQEHKCQRKIAGIHVAAVDDGNRAFAQSVTAADLERALAGKELIVVDHDELPHLQSANNTVQIGCQYDQDQIRELLDLPAPTFGFAGYCAEPVFNPSKTDLRPSKISGQVTQPITRPAILYAPGIDIMGKNVAKQAMPTPSLDTDLIEKCAKEVEVELMKGSDRTENIRRVLTFEEGIAGNRELNEHLEPINRSSSPGYPWVLQKKPGCKGKSTWCGDDDYVFDEDLRKIVEHRISCAKQGRRLPTVWTDTLKDERRPHAKVDAMKTRVFASGPLDYLVAFRMLFLSFNAHLMTNRIENEQSIGTNPFGHDWTRTAKKLQKFGPRVIAGDFSSFDGTLNTMIMMKFVDVANAWYDDGPELALARKTLFLDVVNATHLCEGIYYTVDHSQPSGNPATTVLNSFYNSVSMRMCFYMCAKEAGEDVKFAERVSMVSFGDDNVVNISPQATDYFNQQTITTAYAQIGMTYTDEAKTTGVTPAYRTLGEVAYLKRGFVCDKSVWYCPMELEAVLETANWVRTAPDEDDACLENCANVIQELAQHDKATFDKYSVAINRACRDAFGRIPNQETYREYRAKQANLD</sequence>
<dbReference type="GO" id="GO:0006508">
    <property type="term" value="P:proteolysis"/>
    <property type="evidence" value="ECO:0007669"/>
    <property type="project" value="UniProtKB-KW"/>
</dbReference>
<dbReference type="GO" id="GO:0006351">
    <property type="term" value="P:DNA-templated transcription"/>
    <property type="evidence" value="ECO:0007669"/>
    <property type="project" value="InterPro"/>
</dbReference>
<evidence type="ECO:0000256" key="1">
    <source>
        <dbReference type="ARBA" id="ARBA00022484"/>
    </source>
</evidence>
<evidence type="ECO:0000256" key="10">
    <source>
        <dbReference type="SAM" id="MobiDB-lite"/>
    </source>
</evidence>
<feature type="region of interest" description="Disordered" evidence="10">
    <location>
        <begin position="1"/>
        <end position="26"/>
    </location>
</feature>
<evidence type="ECO:0000259" key="11">
    <source>
        <dbReference type="PROSITE" id="PS50507"/>
    </source>
</evidence>
<dbReference type="InterPro" id="IPR043502">
    <property type="entry name" value="DNA/RNA_pol_sf"/>
</dbReference>
<feature type="domain" description="RdRp catalytic" evidence="11">
    <location>
        <begin position="1802"/>
        <end position="1928"/>
    </location>
</feature>
<dbReference type="InterPro" id="IPR043504">
    <property type="entry name" value="Peptidase_S1_PA_chymotrypsin"/>
</dbReference>